<accession>A0ABY6MZQ6</accession>
<dbReference type="Gene3D" id="3.90.1150.10">
    <property type="entry name" value="Aspartate Aminotransferase, domain 1"/>
    <property type="match status" value="1"/>
</dbReference>
<dbReference type="InterPro" id="IPR015422">
    <property type="entry name" value="PyrdxlP-dep_Trfase_small"/>
</dbReference>
<feature type="domain" description="Aromatic amino acid beta-eliminating lyase/threonine aldolase" evidence="5">
    <location>
        <begin position="3"/>
        <end position="283"/>
    </location>
</feature>
<dbReference type="PANTHER" id="PTHR48097:SF9">
    <property type="entry name" value="L-THREONINE ALDOLASE"/>
    <property type="match status" value="1"/>
</dbReference>
<dbReference type="EC" id="4.1.2.48" evidence="6"/>
<dbReference type="InterPro" id="IPR023603">
    <property type="entry name" value="Low_specificity_L-TA-like"/>
</dbReference>
<gene>
    <name evidence="6" type="primary">ltaE</name>
    <name evidence="6" type="ORF">NKI27_14710</name>
</gene>
<evidence type="ECO:0000313" key="6">
    <source>
        <dbReference type="EMBL" id="UZE95304.1"/>
    </source>
</evidence>
<protein>
    <submittedName>
        <fullName evidence="6">Low-specificity L-threonine aldolase</fullName>
        <ecNumber evidence="6">4.1.2.48</ecNumber>
    </submittedName>
</protein>
<keyword evidence="4" id="KW-0663">Pyridoxal phosphate</keyword>
<dbReference type="Gene3D" id="3.40.640.10">
    <property type="entry name" value="Type I PLP-dependent aspartate aminotransferase-like (Major domain)"/>
    <property type="match status" value="1"/>
</dbReference>
<comment type="cofactor">
    <cofactor evidence="1">
        <name>pyridoxal 5'-phosphate</name>
        <dbReference type="ChEBI" id="CHEBI:597326"/>
    </cofactor>
</comment>
<reference evidence="6" key="1">
    <citation type="submission" date="2022-06" db="EMBL/GenBank/DDBJ databases">
        <title>Alkalimarinus sp. nov., isolated from gut of a Alitta virens.</title>
        <authorList>
            <person name="Yang A.I."/>
            <person name="Shin N.-R."/>
        </authorList>
    </citation>
    <scope>NUCLEOTIDE SEQUENCE</scope>
    <source>
        <strain evidence="6">A2M4</strain>
    </source>
</reference>
<evidence type="ECO:0000256" key="4">
    <source>
        <dbReference type="ARBA" id="ARBA00022898"/>
    </source>
</evidence>
<dbReference type="InterPro" id="IPR001597">
    <property type="entry name" value="ArAA_b-elim_lyase/Thr_aldolase"/>
</dbReference>
<dbReference type="InterPro" id="IPR015421">
    <property type="entry name" value="PyrdxlP-dep_Trfase_major"/>
</dbReference>
<dbReference type="NCBIfam" id="NF007825">
    <property type="entry name" value="PRK10534.1"/>
    <property type="match status" value="1"/>
</dbReference>
<keyword evidence="7" id="KW-1185">Reference proteome</keyword>
<evidence type="ECO:0000313" key="7">
    <source>
        <dbReference type="Proteomes" id="UP001163739"/>
    </source>
</evidence>
<dbReference type="GO" id="GO:0016829">
    <property type="term" value="F:lyase activity"/>
    <property type="evidence" value="ECO:0007669"/>
    <property type="project" value="UniProtKB-KW"/>
</dbReference>
<dbReference type="PANTHER" id="PTHR48097">
    <property type="entry name" value="L-THREONINE ALDOLASE-RELATED"/>
    <property type="match status" value="1"/>
</dbReference>
<dbReference type="PIRSF" id="PIRSF017617">
    <property type="entry name" value="Thr_aldolase"/>
    <property type="match status" value="1"/>
</dbReference>
<dbReference type="SUPFAM" id="SSF53383">
    <property type="entry name" value="PLP-dependent transferases"/>
    <property type="match status" value="1"/>
</dbReference>
<dbReference type="Proteomes" id="UP001163739">
    <property type="component" value="Chromosome"/>
</dbReference>
<dbReference type="InterPro" id="IPR015424">
    <property type="entry name" value="PyrdxlP-dep_Trfase"/>
</dbReference>
<evidence type="ECO:0000259" key="5">
    <source>
        <dbReference type="Pfam" id="PF01212"/>
    </source>
</evidence>
<dbReference type="RefSeq" id="WP_265046793.1">
    <property type="nucleotide sequence ID" value="NZ_CP100390.1"/>
</dbReference>
<comment type="similarity">
    <text evidence="2">Belongs to the threonine aldolase family.</text>
</comment>
<evidence type="ECO:0000256" key="1">
    <source>
        <dbReference type="ARBA" id="ARBA00001933"/>
    </source>
</evidence>
<proteinExistence type="inferred from homology"/>
<dbReference type="EMBL" id="CP100390">
    <property type="protein sequence ID" value="UZE95304.1"/>
    <property type="molecule type" value="Genomic_DNA"/>
</dbReference>
<name>A0ABY6MZQ6_9ALTE</name>
<sequence>MIDFRSDTVTRPSSGMRACMDKAEVGDDVYGDDPTVNALEARVASMLGMESAVLVPSGTQSNLIALLTHCGRGDEYIVGQDYHTYKYEVGGAASLGSIQPQPLTVADDGTLDLDKVANAIKPDDLHFARTRLLALENTHSGKVISNAYLDRAATLARDRGLAFHLDGARVFNAAVAQGIDVKEITSRFDSVSICCSKGLGAPIGSLLGGSAAFINQARRWRKMVGGGMRQAGILAAGIDYALTHNIERLKEDHDNSAYLATLLRDIPGVIVEQPNTNMLYIELDSAVLGARLQNHLASRDILISGGKRIRLVTHLDINVADIEKFVAEVKAVI</sequence>
<dbReference type="CDD" id="cd06502">
    <property type="entry name" value="TA_like"/>
    <property type="match status" value="1"/>
</dbReference>
<evidence type="ECO:0000256" key="3">
    <source>
        <dbReference type="ARBA" id="ARBA00011881"/>
    </source>
</evidence>
<organism evidence="6 7">
    <name type="scientific">Alkalimarinus alittae</name>
    <dbReference type="NCBI Taxonomy" id="2961619"/>
    <lineage>
        <taxon>Bacteria</taxon>
        <taxon>Pseudomonadati</taxon>
        <taxon>Pseudomonadota</taxon>
        <taxon>Gammaproteobacteria</taxon>
        <taxon>Alteromonadales</taxon>
        <taxon>Alteromonadaceae</taxon>
        <taxon>Alkalimarinus</taxon>
    </lineage>
</organism>
<evidence type="ECO:0000256" key="2">
    <source>
        <dbReference type="ARBA" id="ARBA00006966"/>
    </source>
</evidence>
<dbReference type="NCBIfam" id="NF041359">
    <property type="entry name" value="GntG_guanitoxin"/>
    <property type="match status" value="1"/>
</dbReference>
<keyword evidence="6" id="KW-0456">Lyase</keyword>
<dbReference type="Pfam" id="PF01212">
    <property type="entry name" value="Beta_elim_lyase"/>
    <property type="match status" value="1"/>
</dbReference>
<comment type="subunit">
    <text evidence="3">Homotetramer.</text>
</comment>